<evidence type="ECO:0000256" key="2">
    <source>
        <dbReference type="ARBA" id="ARBA00022475"/>
    </source>
</evidence>
<dbReference type="InterPro" id="IPR029787">
    <property type="entry name" value="Nucleotide_cyclase"/>
</dbReference>
<keyword evidence="2" id="KW-1003">Cell membrane</keyword>
<keyword evidence="7 8" id="KW-0456">Lyase</keyword>
<dbReference type="Gene3D" id="3.30.70.1230">
    <property type="entry name" value="Nucleotide cyclase"/>
    <property type="match status" value="1"/>
</dbReference>
<evidence type="ECO:0000256" key="4">
    <source>
        <dbReference type="ARBA" id="ARBA00022741"/>
    </source>
</evidence>
<feature type="domain" description="HAMP" evidence="13">
    <location>
        <begin position="317"/>
        <end position="369"/>
    </location>
</feature>
<dbReference type="Pfam" id="PF00211">
    <property type="entry name" value="Guanylate_cyc"/>
    <property type="match status" value="1"/>
</dbReference>
<keyword evidence="15" id="KW-1185">Reference proteome</keyword>
<dbReference type="Pfam" id="PF02743">
    <property type="entry name" value="dCache_1"/>
    <property type="match status" value="1"/>
</dbReference>
<evidence type="ECO:0000256" key="10">
    <source>
        <dbReference type="SAM" id="MobiDB-lite"/>
    </source>
</evidence>
<evidence type="ECO:0000313" key="15">
    <source>
        <dbReference type="Proteomes" id="UP001526426"/>
    </source>
</evidence>
<dbReference type="InterPro" id="IPR003660">
    <property type="entry name" value="HAMP_dom"/>
</dbReference>
<dbReference type="InterPro" id="IPR001054">
    <property type="entry name" value="A/G_cyclase"/>
</dbReference>
<feature type="coiled-coil region" evidence="9">
    <location>
        <begin position="361"/>
        <end position="398"/>
    </location>
</feature>
<dbReference type="PROSITE" id="PS00452">
    <property type="entry name" value="GUANYLATE_CYCLASE_1"/>
    <property type="match status" value="1"/>
</dbReference>
<dbReference type="SUPFAM" id="SSF158472">
    <property type="entry name" value="HAMP domain-like"/>
    <property type="match status" value="1"/>
</dbReference>
<comment type="subcellular location">
    <subcellularLocation>
        <location evidence="1">Cell membrane</location>
        <topology evidence="1">Multi-pass membrane protein</topology>
    </subcellularLocation>
</comment>
<dbReference type="SUPFAM" id="SSF55073">
    <property type="entry name" value="Nucleotide cyclase"/>
    <property type="match status" value="1"/>
</dbReference>
<organism evidence="14 15">
    <name type="scientific">Spirulina subsalsa FACHB-351</name>
    <dbReference type="NCBI Taxonomy" id="234711"/>
    <lineage>
        <taxon>Bacteria</taxon>
        <taxon>Bacillati</taxon>
        <taxon>Cyanobacteriota</taxon>
        <taxon>Cyanophyceae</taxon>
        <taxon>Spirulinales</taxon>
        <taxon>Spirulinaceae</taxon>
        <taxon>Spirulina</taxon>
    </lineage>
</organism>
<evidence type="ECO:0000259" key="12">
    <source>
        <dbReference type="PROSITE" id="PS50125"/>
    </source>
</evidence>
<accession>A0ABT3L7Z7</accession>
<feature type="domain" description="Guanylate cyclase" evidence="12">
    <location>
        <begin position="430"/>
        <end position="557"/>
    </location>
</feature>
<dbReference type="PANTHER" id="PTHR11920:SF335">
    <property type="entry name" value="GUANYLATE CYCLASE"/>
    <property type="match status" value="1"/>
</dbReference>
<evidence type="ECO:0000259" key="13">
    <source>
        <dbReference type="PROSITE" id="PS50885"/>
    </source>
</evidence>
<dbReference type="CDD" id="cd12914">
    <property type="entry name" value="PDC1_DGC_like"/>
    <property type="match status" value="1"/>
</dbReference>
<comment type="caution">
    <text evidence="14">The sequence shown here is derived from an EMBL/GenBank/DDBJ whole genome shotgun (WGS) entry which is preliminary data.</text>
</comment>
<dbReference type="InterPro" id="IPR018297">
    <property type="entry name" value="A/G_cyclase_CS"/>
</dbReference>
<dbReference type="Gene3D" id="6.10.340.10">
    <property type="match status" value="1"/>
</dbReference>
<dbReference type="RefSeq" id="WP_265265066.1">
    <property type="nucleotide sequence ID" value="NZ_JAIHOM010000061.1"/>
</dbReference>
<dbReference type="CDD" id="cd06225">
    <property type="entry name" value="HAMP"/>
    <property type="match status" value="1"/>
</dbReference>
<evidence type="ECO:0000256" key="8">
    <source>
        <dbReference type="RuleBase" id="RU000405"/>
    </source>
</evidence>
<feature type="transmembrane region" description="Helical" evidence="11">
    <location>
        <begin position="12"/>
        <end position="35"/>
    </location>
</feature>
<evidence type="ECO:0000313" key="14">
    <source>
        <dbReference type="EMBL" id="MCW6037224.1"/>
    </source>
</evidence>
<evidence type="ECO:0000256" key="1">
    <source>
        <dbReference type="ARBA" id="ARBA00004651"/>
    </source>
</evidence>
<dbReference type="SUPFAM" id="SSF103190">
    <property type="entry name" value="Sensory domain-like"/>
    <property type="match status" value="1"/>
</dbReference>
<evidence type="ECO:0000256" key="7">
    <source>
        <dbReference type="ARBA" id="ARBA00023239"/>
    </source>
</evidence>
<keyword evidence="5 11" id="KW-1133">Transmembrane helix</keyword>
<evidence type="ECO:0000256" key="3">
    <source>
        <dbReference type="ARBA" id="ARBA00022692"/>
    </source>
</evidence>
<dbReference type="PROSITE" id="PS50885">
    <property type="entry name" value="HAMP"/>
    <property type="match status" value="1"/>
</dbReference>
<name>A0ABT3L7Z7_9CYAN</name>
<keyword evidence="3 11" id="KW-0812">Transmembrane</keyword>
<sequence>MKFWSKSLRTRLVAYFLLLSLPTVTVIGALTFWGARVVITRLVFDRLRVTAFLKADALALWLGNQREATFSIAQLPEIRESLEGLLTQPEDSGEFQEAYRVTQRALRSAVASRPELAEVFILSRTGGKVMVSTQTLHEGQYRVKDTYFIEGLKGAYVQDVYPSPVTGRPTITIATPLRQGNQEILGVLAVHLDLQQMDRIVSERVGLGQSGKTYLVDQYNSFVSGNRFGMDDFPRGIHSQGINRGIEQQLGGGLYLDYRGIPVIGYYMWLEDLNLALLVEIDQVEAFTPARNLAWGIVALGLVSMGLLTGGVYWLAQKITRPILAIKEAAIQVAEGDFSQLAPVMTEDEVGVLARSFNRMTEELRELYAGLQEKVRQLEAAELSVRQSLKELEIEQAKSERLLLNTLPQAIARRLKIGEGIIAEHYDQVTVLFADLVSFTRLSEQVTPKELVERLNRIFSAFDQLSEKHGLEKIKTIGDAYMVVGGLPKPNPDHARAIARMALDMQASIAEYNQRTGESLSLRIGIHSGSVVAGVIGIRKFSYDLWGDTVNVASRMESQGLPGAIQVTAFTYELLKDEFLLQSRGILDVKGKGEMMTYWLIEPIRAVEQKEGGEMEQDQMELSPLWEQFTPSDSSS</sequence>
<dbReference type="InterPro" id="IPR029151">
    <property type="entry name" value="Sensor-like_sf"/>
</dbReference>
<gene>
    <name evidence="14" type="ORF">K4A83_13225</name>
</gene>
<dbReference type="PANTHER" id="PTHR11920">
    <property type="entry name" value="GUANYLYL CYCLASE"/>
    <property type="match status" value="1"/>
</dbReference>
<dbReference type="SMART" id="SM00304">
    <property type="entry name" value="HAMP"/>
    <property type="match status" value="1"/>
</dbReference>
<protein>
    <submittedName>
        <fullName evidence="14">HAMP domain-containing protein</fullName>
    </submittedName>
</protein>
<reference evidence="14 15" key="1">
    <citation type="submission" date="2021-08" db="EMBL/GenBank/DDBJ databases">
        <title>Draft genome sequence of Spirulina subsalsa with high tolerance to salinity and hype-accumulation of phycocyanin.</title>
        <authorList>
            <person name="Pei H."/>
            <person name="Jiang L."/>
        </authorList>
    </citation>
    <scope>NUCLEOTIDE SEQUENCE [LARGE SCALE GENOMIC DNA]</scope>
    <source>
        <strain evidence="14 15">FACHB-351</strain>
    </source>
</reference>
<dbReference type="CDD" id="cd07302">
    <property type="entry name" value="CHD"/>
    <property type="match status" value="1"/>
</dbReference>
<evidence type="ECO:0000256" key="6">
    <source>
        <dbReference type="ARBA" id="ARBA00023136"/>
    </source>
</evidence>
<comment type="similarity">
    <text evidence="8">Belongs to the adenylyl cyclase class-4/guanylyl cyclase family.</text>
</comment>
<keyword evidence="4" id="KW-0547">Nucleotide-binding</keyword>
<feature type="transmembrane region" description="Helical" evidence="11">
    <location>
        <begin position="293"/>
        <end position="316"/>
    </location>
</feature>
<feature type="region of interest" description="Disordered" evidence="10">
    <location>
        <begin position="611"/>
        <end position="636"/>
    </location>
</feature>
<dbReference type="Gene3D" id="3.30.450.20">
    <property type="entry name" value="PAS domain"/>
    <property type="match status" value="1"/>
</dbReference>
<keyword evidence="9" id="KW-0175">Coiled coil</keyword>
<keyword evidence="6 11" id="KW-0472">Membrane</keyword>
<dbReference type="EMBL" id="JAIHOM010000061">
    <property type="protein sequence ID" value="MCW6037224.1"/>
    <property type="molecule type" value="Genomic_DNA"/>
</dbReference>
<dbReference type="SMART" id="SM00044">
    <property type="entry name" value="CYCc"/>
    <property type="match status" value="1"/>
</dbReference>
<proteinExistence type="inferred from homology"/>
<dbReference type="InterPro" id="IPR033479">
    <property type="entry name" value="dCache_1"/>
</dbReference>
<dbReference type="PROSITE" id="PS50125">
    <property type="entry name" value="GUANYLATE_CYCLASE_2"/>
    <property type="match status" value="1"/>
</dbReference>
<evidence type="ECO:0000256" key="11">
    <source>
        <dbReference type="SAM" id="Phobius"/>
    </source>
</evidence>
<dbReference type="Pfam" id="PF00672">
    <property type="entry name" value="HAMP"/>
    <property type="match status" value="1"/>
</dbReference>
<evidence type="ECO:0000256" key="5">
    <source>
        <dbReference type="ARBA" id="ARBA00022989"/>
    </source>
</evidence>
<dbReference type="Proteomes" id="UP001526426">
    <property type="component" value="Unassembled WGS sequence"/>
</dbReference>
<evidence type="ECO:0000256" key="9">
    <source>
        <dbReference type="SAM" id="Coils"/>
    </source>
</evidence>
<dbReference type="InterPro" id="IPR050401">
    <property type="entry name" value="Cyclic_nucleotide_synthase"/>
</dbReference>